<name>A0A6N3HSH5_PARDI</name>
<dbReference type="InterPro" id="IPR006140">
    <property type="entry name" value="D-isomer_DH_NAD-bd"/>
</dbReference>
<dbReference type="GO" id="GO:0008615">
    <property type="term" value="P:pyridoxine biosynthetic process"/>
    <property type="evidence" value="ECO:0007669"/>
    <property type="project" value="UniProtKB-UniRule"/>
</dbReference>
<dbReference type="EC" id="1.1.1.290" evidence="5"/>
<keyword evidence="4 5" id="KW-0664">Pyridoxine biosynthesis</keyword>
<dbReference type="UniPathway" id="UPA00244">
    <property type="reaction ID" value="UER00310"/>
</dbReference>
<dbReference type="AlphaFoldDB" id="A0A6N3HSH5"/>
<feature type="binding site" evidence="5">
    <location>
        <position position="124"/>
    </location>
    <ligand>
        <name>substrate</name>
    </ligand>
</feature>
<proteinExistence type="inferred from homology"/>
<dbReference type="Pfam" id="PF02826">
    <property type="entry name" value="2-Hacid_dh_C"/>
    <property type="match status" value="1"/>
</dbReference>
<dbReference type="HAMAP" id="MF_01825">
    <property type="entry name" value="PdxB"/>
    <property type="match status" value="1"/>
</dbReference>
<comment type="subcellular location">
    <subcellularLocation>
        <location evidence="5">Cytoplasm</location>
    </subcellularLocation>
</comment>
<dbReference type="NCBIfam" id="NF001309">
    <property type="entry name" value="PRK00257.1"/>
    <property type="match status" value="1"/>
</dbReference>
<comment type="pathway">
    <text evidence="5">Cofactor biosynthesis; pyridoxine 5'-phosphate biosynthesis; pyridoxine 5'-phosphate from D-erythrose 4-phosphate: step 2/5.</text>
</comment>
<dbReference type="SUPFAM" id="SSF52283">
    <property type="entry name" value="Formate/glycerate dehydrogenase catalytic domain-like"/>
    <property type="match status" value="1"/>
</dbReference>
<comment type="similarity">
    <text evidence="5">Belongs to the D-isomer specific 2-hydroxyacid dehydrogenase family. PdxB subfamily.</text>
</comment>
<comment type="catalytic activity">
    <reaction evidence="5">
        <text>4-phospho-D-erythronate + NAD(+) = (R)-3-hydroxy-2-oxo-4-phosphooxybutanoate + NADH + H(+)</text>
        <dbReference type="Rhea" id="RHEA:18829"/>
        <dbReference type="ChEBI" id="CHEBI:15378"/>
        <dbReference type="ChEBI" id="CHEBI:57540"/>
        <dbReference type="ChEBI" id="CHEBI:57945"/>
        <dbReference type="ChEBI" id="CHEBI:58538"/>
        <dbReference type="ChEBI" id="CHEBI:58766"/>
        <dbReference type="EC" id="1.1.1.290"/>
    </reaction>
</comment>
<evidence type="ECO:0000256" key="2">
    <source>
        <dbReference type="ARBA" id="ARBA00023002"/>
    </source>
</evidence>
<feature type="active site" description="Proton donor" evidence="5">
    <location>
        <position position="333"/>
    </location>
</feature>
<dbReference type="InterPro" id="IPR036291">
    <property type="entry name" value="NAD(P)-bd_dom_sf"/>
</dbReference>
<evidence type="ECO:0000256" key="1">
    <source>
        <dbReference type="ARBA" id="ARBA00022490"/>
    </source>
</evidence>
<feature type="domain" description="D-isomer specific 2-hydroxyacid dehydrogenase catalytic" evidence="6">
    <location>
        <begin position="100"/>
        <end position="353"/>
    </location>
</feature>
<evidence type="ECO:0000259" key="7">
    <source>
        <dbReference type="Pfam" id="PF02826"/>
    </source>
</evidence>
<dbReference type="InterPro" id="IPR020921">
    <property type="entry name" value="Erythronate-4-P_DHase"/>
</dbReference>
<comment type="function">
    <text evidence="5">Catalyzes the oxidation of erythronate-4-phosphate to 3-hydroxy-2-oxo-4-phosphonooxybutanoate.</text>
</comment>
<dbReference type="CDD" id="cd12158">
    <property type="entry name" value="ErythrP_dh"/>
    <property type="match status" value="1"/>
</dbReference>
<reference evidence="8" key="1">
    <citation type="submission" date="2019-11" db="EMBL/GenBank/DDBJ databases">
        <authorList>
            <person name="Feng L."/>
        </authorList>
    </citation>
    <scope>NUCLEOTIDE SEQUENCE</scope>
    <source>
        <strain evidence="8">PdistasonisLFYP31</strain>
    </source>
</reference>
<evidence type="ECO:0000256" key="3">
    <source>
        <dbReference type="ARBA" id="ARBA00023027"/>
    </source>
</evidence>
<feature type="binding site" evidence="5">
    <location>
        <position position="225"/>
    </location>
    <ligand>
        <name>NAD(+)</name>
        <dbReference type="ChEBI" id="CHEBI:57540"/>
    </ligand>
</feature>
<sequence>MSCARKKLRISVKKHENLSVKTRTCFFKKSYVFWMKLVRVFPNLSAENKSTNRNRQEAIITCISPVFYLISRNDNQADKMKIIADNTVPYLKGILEPIADVSYLDSKEFTPTNIKDADALIVRSIDKCTRELLEGSRVRLITTATIGYDHIDIHYCEKAGITWKNAPGCNAASVGQYVLSSLVAVALRKGERLAGKTIGIVGVGHVGSIVEMLCEAMGMRVLRNDPPRAELEGEDGFVSLDTIAKEADIITLHVPLTKEGRFATRHLADHAFFDKLERKPWFINSCRGAVHDTQALLQAKRTGKVSELIIDCWENEPDIDRKLLSEATIATPHIAGFSADGKANGTRMCLENIGCFFGIRIEKIKEVIPPAPTNPFIDLGQFKEHRVEEAILRSFNPEVIDQALRANPHHFERFRAAYDHPREFHAYQAIKADPEEFAVLQKLGFQVG</sequence>
<protein>
    <recommendedName>
        <fullName evidence="5">Erythronate-4-phosphate dehydrogenase</fullName>
        <ecNumber evidence="5">1.1.1.290</ecNumber>
    </recommendedName>
</protein>
<evidence type="ECO:0000256" key="4">
    <source>
        <dbReference type="ARBA" id="ARBA00023096"/>
    </source>
</evidence>
<dbReference type="GO" id="GO:0051287">
    <property type="term" value="F:NAD binding"/>
    <property type="evidence" value="ECO:0007669"/>
    <property type="project" value="InterPro"/>
</dbReference>
<keyword evidence="2 5" id="KW-0560">Oxidoreductase</keyword>
<evidence type="ECO:0000313" key="8">
    <source>
        <dbReference type="EMBL" id="VYU79428.1"/>
    </source>
</evidence>
<evidence type="ECO:0000259" key="6">
    <source>
        <dbReference type="Pfam" id="PF00389"/>
    </source>
</evidence>
<keyword evidence="3 5" id="KW-0520">NAD</keyword>
<dbReference type="GO" id="GO:0005737">
    <property type="term" value="C:cytoplasm"/>
    <property type="evidence" value="ECO:0007669"/>
    <property type="project" value="UniProtKB-SubCell"/>
</dbReference>
<dbReference type="PANTHER" id="PTHR42938">
    <property type="entry name" value="FORMATE DEHYDROGENASE 1"/>
    <property type="match status" value="1"/>
</dbReference>
<dbReference type="GO" id="GO:0033711">
    <property type="term" value="F:4-phosphoerythronate dehydrogenase activity"/>
    <property type="evidence" value="ECO:0007669"/>
    <property type="project" value="UniProtKB-EC"/>
</dbReference>
<dbReference type="SUPFAM" id="SSF51735">
    <property type="entry name" value="NAD(P)-binding Rossmann-fold domains"/>
    <property type="match status" value="1"/>
</dbReference>
<feature type="binding site" evidence="5">
    <location>
        <position position="311"/>
    </location>
    <ligand>
        <name>NAD(+)</name>
        <dbReference type="ChEBI" id="CHEBI:57540"/>
    </ligand>
</feature>
<keyword evidence="1 5" id="KW-0963">Cytoplasm</keyword>
<dbReference type="PANTHER" id="PTHR42938:SF9">
    <property type="entry name" value="FORMATE DEHYDROGENASE 1"/>
    <property type="match status" value="1"/>
</dbReference>
<dbReference type="InterPro" id="IPR006139">
    <property type="entry name" value="D-isomer_2_OHA_DH_cat_dom"/>
</dbReference>
<feature type="domain" description="D-isomer specific 2-hydroxyacid dehydrogenase NAD-binding" evidence="7">
    <location>
        <begin position="189"/>
        <end position="335"/>
    </location>
</feature>
<feature type="binding site" evidence="5">
    <location>
        <position position="336"/>
    </location>
    <ligand>
        <name>NAD(+)</name>
        <dbReference type="ChEBI" id="CHEBI:57540"/>
    </ligand>
</feature>
<dbReference type="Pfam" id="PF00389">
    <property type="entry name" value="2-Hacid_dh"/>
    <property type="match status" value="1"/>
</dbReference>
<feature type="binding site" evidence="5">
    <location>
        <position position="145"/>
    </location>
    <ligand>
        <name>substrate</name>
    </ligand>
</feature>
<comment type="subunit">
    <text evidence="5">Homodimer.</text>
</comment>
<dbReference type="Gene3D" id="3.40.50.720">
    <property type="entry name" value="NAD(P)-binding Rossmann-like Domain"/>
    <property type="match status" value="2"/>
</dbReference>
<evidence type="ECO:0000256" key="5">
    <source>
        <dbReference type="HAMAP-Rule" id="MF_01825"/>
    </source>
</evidence>
<feature type="active site" evidence="5">
    <location>
        <position position="287"/>
    </location>
</feature>
<accession>A0A6N3HSH5</accession>
<dbReference type="EMBL" id="CACRUW010000043">
    <property type="protein sequence ID" value="VYU79428.1"/>
    <property type="molecule type" value="Genomic_DNA"/>
</dbReference>
<gene>
    <name evidence="5 8" type="primary">pdxB</name>
    <name evidence="8" type="ORF">PDLFYP31_04304</name>
</gene>
<comment type="caution">
    <text evidence="5">Lacks conserved residue(s) required for the propagation of feature annotation.</text>
</comment>
<feature type="active site" evidence="5">
    <location>
        <position position="316"/>
    </location>
</feature>
<organism evidence="8">
    <name type="scientific">Parabacteroides distasonis</name>
    <dbReference type="NCBI Taxonomy" id="823"/>
    <lineage>
        <taxon>Bacteria</taxon>
        <taxon>Pseudomonadati</taxon>
        <taxon>Bacteroidota</taxon>
        <taxon>Bacteroidia</taxon>
        <taxon>Bacteroidales</taxon>
        <taxon>Tannerellaceae</taxon>
        <taxon>Parabacteroides</taxon>
    </lineage>
</organism>
<dbReference type="Gene3D" id="3.30.1370.170">
    <property type="match status" value="1"/>
</dbReference>
<dbReference type="InterPro" id="IPR038251">
    <property type="entry name" value="PdxB_dimer_sf"/>
</dbReference>